<dbReference type="OrthoDB" id="9807407at2"/>
<dbReference type="InterPro" id="IPR037523">
    <property type="entry name" value="VOC_core"/>
</dbReference>
<keyword evidence="3" id="KW-1185">Reference proteome</keyword>
<proteinExistence type="predicted"/>
<dbReference type="PATRIC" id="fig|874156.12.peg.1150"/>
<organism evidence="2 3">
    <name type="scientific">Aurantiacibacter marinus</name>
    <dbReference type="NCBI Taxonomy" id="874156"/>
    <lineage>
        <taxon>Bacteria</taxon>
        <taxon>Pseudomonadati</taxon>
        <taxon>Pseudomonadota</taxon>
        <taxon>Alphaproteobacteria</taxon>
        <taxon>Sphingomonadales</taxon>
        <taxon>Erythrobacteraceae</taxon>
        <taxon>Aurantiacibacter</taxon>
    </lineage>
</organism>
<protein>
    <submittedName>
        <fullName evidence="2">Glyoxalase</fullName>
    </submittedName>
</protein>
<reference evidence="2 3" key="1">
    <citation type="submission" date="2015-04" db="EMBL/GenBank/DDBJ databases">
        <title>The draft genome sequence of Erythrobacter marinus HWDM-33.</title>
        <authorList>
            <person name="Zhuang L."/>
            <person name="Liu Y."/>
            <person name="Shao Z."/>
        </authorList>
    </citation>
    <scope>NUCLEOTIDE SEQUENCE [LARGE SCALE GENOMIC DNA]</scope>
    <source>
        <strain evidence="2 3">HWDM-33</strain>
    </source>
</reference>
<dbReference type="AlphaFoldDB" id="A0A0H0XRJ3"/>
<dbReference type="PROSITE" id="PS51819">
    <property type="entry name" value="VOC"/>
    <property type="match status" value="1"/>
</dbReference>
<gene>
    <name evidence="2" type="ORF">AAV99_05545</name>
</gene>
<feature type="domain" description="VOC" evidence="1">
    <location>
        <begin position="1"/>
        <end position="129"/>
    </location>
</feature>
<dbReference type="Gene3D" id="3.10.180.10">
    <property type="entry name" value="2,3-Dihydroxybiphenyl 1,2-Dioxygenase, domain 1"/>
    <property type="match status" value="1"/>
</dbReference>
<dbReference type="InterPro" id="IPR029068">
    <property type="entry name" value="Glyas_Bleomycin-R_OHBP_Dase"/>
</dbReference>
<dbReference type="InterPro" id="IPR004360">
    <property type="entry name" value="Glyas_Fos-R_dOase_dom"/>
</dbReference>
<accession>A0A0H0XRJ3</accession>
<sequence>MFSHVMVGTNDLEKSVTFYEKVLGVLGAGAPMMHDNATGQTRALFVHDGSILILTTPIDGNPANCANGSTIGLRCSSPEQVKELHDAAVAAGGTSIEDPPGPRDGGALGTLHLCYFLDLDGHKICGIHRPG</sequence>
<dbReference type="Pfam" id="PF00903">
    <property type="entry name" value="Glyoxalase"/>
    <property type="match status" value="1"/>
</dbReference>
<name>A0A0H0XRJ3_9SPHN</name>
<dbReference type="SUPFAM" id="SSF54593">
    <property type="entry name" value="Glyoxalase/Bleomycin resistance protein/Dihydroxybiphenyl dioxygenase"/>
    <property type="match status" value="1"/>
</dbReference>
<evidence type="ECO:0000313" key="2">
    <source>
        <dbReference type="EMBL" id="KLI64954.1"/>
    </source>
</evidence>
<dbReference type="CDD" id="cd07262">
    <property type="entry name" value="VOC_like"/>
    <property type="match status" value="1"/>
</dbReference>
<dbReference type="PANTHER" id="PTHR35006:SF1">
    <property type="entry name" value="BLL2941 PROTEIN"/>
    <property type="match status" value="1"/>
</dbReference>
<dbReference type="PANTHER" id="PTHR35006">
    <property type="entry name" value="GLYOXALASE FAMILY PROTEIN (AFU_ORTHOLOGUE AFUA_5G14830)"/>
    <property type="match status" value="1"/>
</dbReference>
<evidence type="ECO:0000313" key="3">
    <source>
        <dbReference type="Proteomes" id="UP000053455"/>
    </source>
</evidence>
<dbReference type="EMBL" id="LBHU01000001">
    <property type="protein sequence ID" value="KLI64954.1"/>
    <property type="molecule type" value="Genomic_DNA"/>
</dbReference>
<evidence type="ECO:0000259" key="1">
    <source>
        <dbReference type="PROSITE" id="PS51819"/>
    </source>
</evidence>
<dbReference type="STRING" id="874156.GCA_001021555_00165"/>
<dbReference type="RefSeq" id="WP_047092823.1">
    <property type="nucleotide sequence ID" value="NZ_LBHU01000001.1"/>
</dbReference>
<comment type="caution">
    <text evidence="2">The sequence shown here is derived from an EMBL/GenBank/DDBJ whole genome shotgun (WGS) entry which is preliminary data.</text>
</comment>
<dbReference type="Proteomes" id="UP000053455">
    <property type="component" value="Unassembled WGS sequence"/>
</dbReference>